<dbReference type="InterPro" id="IPR011990">
    <property type="entry name" value="TPR-like_helical_dom_sf"/>
</dbReference>
<sequence>MGSDIEDPDHARDQDRYRAGNHARDHVPHRSPGTDPRSWCLLAAERLERDRPEAALEAARQAIERDPGGEWGHRLASLALERLGRDAEAVAAAREAVRLAPGSWTARLRLGGALRRTPDGWREAWAEARKAVAFAPEEPDPHVLAGDLALLRGDHERAVASYQAALRLSRDHPIARVNLGLALLCWERPRTHHDPAWDADHRETTRARRALDVWSRQVRVLLAVATVVVTAAALGLGLHREAQIGGALVLGGVVAVTVRQAGRVPVWSRVPAMLHRDLWFTTDAVMALAVVGAYVAGLATLPADVDGVRDGVWAGACGIVLLNGVAARALRLLAEAWRGRPVRALAQFAAAGPVPAARRNADVALWILAGRAWWALVLLLSLCVVAAQPRLALAAAAVPVAVALAVRRGGVTPLLRATSRRDRPLALSPALLAVAALLLALAGAAPGRVVAGLPAVPALGTAGSAACVALAGAAGAFAVRAARAWWGGAPGPWRSALILCESRGRRLPGDASPSPGVSDAVRHAATYSRSVVLAYTQQGCPRALAVSAVTSVSASGELRLIAGDEAWEAVERDPRVVLFVGDPRFWAEVRGIAVPSGDVLRITPKRVLVREYPGRHQARAR</sequence>
<feature type="transmembrane region" description="Helical" evidence="2">
    <location>
        <begin position="311"/>
        <end position="330"/>
    </location>
</feature>
<comment type="caution">
    <text evidence="3">The sequence shown here is derived from an EMBL/GenBank/DDBJ whole genome shotgun (WGS) entry which is preliminary data.</text>
</comment>
<feature type="transmembrane region" description="Helical" evidence="2">
    <location>
        <begin position="363"/>
        <end position="387"/>
    </location>
</feature>
<feature type="transmembrane region" description="Helical" evidence="2">
    <location>
        <begin position="218"/>
        <end position="236"/>
    </location>
</feature>
<dbReference type="EMBL" id="JBIAXI010000025">
    <property type="protein sequence ID" value="MFF4777697.1"/>
    <property type="molecule type" value="Genomic_DNA"/>
</dbReference>
<accession>A0ABW6VHU3</accession>
<gene>
    <name evidence="3" type="ORF">ACFY05_33200</name>
</gene>
<feature type="transmembrane region" description="Helical" evidence="2">
    <location>
        <begin position="242"/>
        <end position="258"/>
    </location>
</feature>
<dbReference type="SUPFAM" id="SSF50475">
    <property type="entry name" value="FMN-binding split barrel"/>
    <property type="match status" value="1"/>
</dbReference>
<evidence type="ECO:0000256" key="2">
    <source>
        <dbReference type="SAM" id="Phobius"/>
    </source>
</evidence>
<evidence type="ECO:0000313" key="4">
    <source>
        <dbReference type="Proteomes" id="UP001602119"/>
    </source>
</evidence>
<feature type="compositionally biased region" description="Basic and acidic residues" evidence="1">
    <location>
        <begin position="8"/>
        <end position="28"/>
    </location>
</feature>
<keyword evidence="2" id="KW-1133">Transmembrane helix</keyword>
<reference evidence="3 4" key="1">
    <citation type="submission" date="2024-10" db="EMBL/GenBank/DDBJ databases">
        <title>The Natural Products Discovery Center: Release of the First 8490 Sequenced Strains for Exploring Actinobacteria Biosynthetic Diversity.</title>
        <authorList>
            <person name="Kalkreuter E."/>
            <person name="Kautsar S.A."/>
            <person name="Yang D."/>
            <person name="Bader C.D."/>
            <person name="Teijaro C.N."/>
            <person name="Fluegel L."/>
            <person name="Davis C.M."/>
            <person name="Simpson J.R."/>
            <person name="Lauterbach L."/>
            <person name="Steele A.D."/>
            <person name="Gui C."/>
            <person name="Meng S."/>
            <person name="Li G."/>
            <person name="Viehrig K."/>
            <person name="Ye F."/>
            <person name="Su P."/>
            <person name="Kiefer A.F."/>
            <person name="Nichols A."/>
            <person name="Cepeda A.J."/>
            <person name="Yan W."/>
            <person name="Fan B."/>
            <person name="Jiang Y."/>
            <person name="Adhikari A."/>
            <person name="Zheng C.-J."/>
            <person name="Schuster L."/>
            <person name="Cowan T.M."/>
            <person name="Smanski M.J."/>
            <person name="Chevrette M.G."/>
            <person name="De Carvalho L.P.S."/>
            <person name="Shen B."/>
        </authorList>
    </citation>
    <scope>NUCLEOTIDE SEQUENCE [LARGE SCALE GENOMIC DNA]</scope>
    <source>
        <strain evidence="3 4">NPDC001281</strain>
    </source>
</reference>
<protein>
    <submittedName>
        <fullName evidence="3">Tetratricopeptide repeat protein</fullName>
    </submittedName>
</protein>
<feature type="transmembrane region" description="Helical" evidence="2">
    <location>
        <begin position="278"/>
        <end position="299"/>
    </location>
</feature>
<organism evidence="3 4">
    <name type="scientific">Microtetraspora fusca</name>
    <dbReference type="NCBI Taxonomy" id="1997"/>
    <lineage>
        <taxon>Bacteria</taxon>
        <taxon>Bacillati</taxon>
        <taxon>Actinomycetota</taxon>
        <taxon>Actinomycetes</taxon>
        <taxon>Streptosporangiales</taxon>
        <taxon>Streptosporangiaceae</taxon>
        <taxon>Microtetraspora</taxon>
    </lineage>
</organism>
<proteinExistence type="predicted"/>
<feature type="region of interest" description="Disordered" evidence="1">
    <location>
        <begin position="1"/>
        <end position="37"/>
    </location>
</feature>
<feature type="transmembrane region" description="Helical" evidence="2">
    <location>
        <begin position="393"/>
        <end position="415"/>
    </location>
</feature>
<dbReference type="RefSeq" id="WP_387346204.1">
    <property type="nucleotide sequence ID" value="NZ_JBIAXI010000025.1"/>
</dbReference>
<evidence type="ECO:0000256" key="1">
    <source>
        <dbReference type="SAM" id="MobiDB-lite"/>
    </source>
</evidence>
<keyword evidence="2" id="KW-0472">Membrane</keyword>
<name>A0ABW6VHU3_MICFU</name>
<dbReference type="Pfam" id="PF13181">
    <property type="entry name" value="TPR_8"/>
    <property type="match status" value="1"/>
</dbReference>
<dbReference type="SUPFAM" id="SSF48452">
    <property type="entry name" value="TPR-like"/>
    <property type="match status" value="1"/>
</dbReference>
<dbReference type="SMART" id="SM00028">
    <property type="entry name" value="TPR"/>
    <property type="match status" value="3"/>
</dbReference>
<keyword evidence="2" id="KW-0812">Transmembrane</keyword>
<feature type="transmembrane region" description="Helical" evidence="2">
    <location>
        <begin position="427"/>
        <end position="446"/>
    </location>
</feature>
<dbReference type="Proteomes" id="UP001602119">
    <property type="component" value="Unassembled WGS sequence"/>
</dbReference>
<keyword evidence="4" id="KW-1185">Reference proteome</keyword>
<evidence type="ECO:0000313" key="3">
    <source>
        <dbReference type="EMBL" id="MFF4777697.1"/>
    </source>
</evidence>
<dbReference type="Gene3D" id="1.25.40.10">
    <property type="entry name" value="Tetratricopeptide repeat domain"/>
    <property type="match status" value="1"/>
</dbReference>
<feature type="transmembrane region" description="Helical" evidence="2">
    <location>
        <begin position="458"/>
        <end position="479"/>
    </location>
</feature>
<dbReference type="InterPro" id="IPR019734">
    <property type="entry name" value="TPR_rpt"/>
</dbReference>